<dbReference type="GO" id="GO:0005739">
    <property type="term" value="C:mitochondrion"/>
    <property type="evidence" value="ECO:0007669"/>
    <property type="project" value="TreeGrafter"/>
</dbReference>
<dbReference type="EMBL" id="JASNWA010000006">
    <property type="protein sequence ID" value="KAK3174224.1"/>
    <property type="molecule type" value="Genomic_DNA"/>
</dbReference>
<keyword evidence="7" id="KW-1185">Reference proteome</keyword>
<dbReference type="PANTHER" id="PTHR39136">
    <property type="entry name" value="ALTERED INHERITANCE OF MITOCHONDRIA PROTEIN 11"/>
    <property type="match status" value="1"/>
</dbReference>
<feature type="region of interest" description="Disordered" evidence="5">
    <location>
        <begin position="151"/>
        <end position="175"/>
    </location>
</feature>
<gene>
    <name evidence="4" type="primary">AIM11</name>
    <name evidence="6" type="ORF">OEA41_001468</name>
</gene>
<dbReference type="GO" id="GO:0016020">
    <property type="term" value="C:membrane"/>
    <property type="evidence" value="ECO:0007669"/>
    <property type="project" value="UniProtKB-SubCell"/>
</dbReference>
<keyword evidence="3 4" id="KW-0472">Membrane</keyword>
<dbReference type="AlphaFoldDB" id="A0AAE0DLE4"/>
<evidence type="ECO:0000256" key="4">
    <source>
        <dbReference type="RuleBase" id="RU367098"/>
    </source>
</evidence>
<sequence>MSNSDAPQPAPQNPAPEPPRSITSPRSRKQLTLFLAGASFLTISGLITRRQLARRHLATIPRFYQPSNRPPTTPVNGAFEAFEALNLATINVTSFMMMVTGGLLWAFDISSLEDMRRKVRGRLGVDGSGRTEGDVEEEFEEWVVGVLKRKEDKEKRRRGGEGKMQRRIREAEEDRVETEKVEEGFAVVEEGFRNERGKPR</sequence>
<feature type="transmembrane region" description="Helical" evidence="4">
    <location>
        <begin position="84"/>
        <end position="107"/>
    </location>
</feature>
<name>A0AAE0DLE4_9LECA</name>
<protein>
    <recommendedName>
        <fullName evidence="4">Altered inheritance of mitochondria protein 11</fullName>
    </recommendedName>
</protein>
<comment type="subcellular location">
    <subcellularLocation>
        <location evidence="4">Membrane</location>
        <topology evidence="4">Multi-pass membrane protein</topology>
    </subcellularLocation>
</comment>
<evidence type="ECO:0000256" key="3">
    <source>
        <dbReference type="ARBA" id="ARBA00023136"/>
    </source>
</evidence>
<comment type="similarity">
    <text evidence="4">Belongs to the AIM11 family.</text>
</comment>
<reference evidence="6" key="1">
    <citation type="submission" date="2022-11" db="EMBL/GenBank/DDBJ databases">
        <title>Chromosomal genome sequence assembly and mating type (MAT) locus characterization of the leprose asexual lichenized fungus Lepraria neglecta (Nyl.) Erichsen.</title>
        <authorList>
            <person name="Allen J.L."/>
            <person name="Pfeffer B."/>
        </authorList>
    </citation>
    <scope>NUCLEOTIDE SEQUENCE</scope>
    <source>
        <strain evidence="6">Allen 5258</strain>
    </source>
</reference>
<evidence type="ECO:0000256" key="5">
    <source>
        <dbReference type="SAM" id="MobiDB-lite"/>
    </source>
</evidence>
<proteinExistence type="inferred from homology"/>
<dbReference type="Proteomes" id="UP001276659">
    <property type="component" value="Unassembled WGS sequence"/>
</dbReference>
<comment type="caution">
    <text evidence="6">The sequence shown here is derived from an EMBL/GenBank/DDBJ whole genome shotgun (WGS) entry which is preliminary data.</text>
</comment>
<dbReference type="InterPro" id="IPR038814">
    <property type="entry name" value="AIM11"/>
</dbReference>
<evidence type="ECO:0000313" key="7">
    <source>
        <dbReference type="Proteomes" id="UP001276659"/>
    </source>
</evidence>
<accession>A0AAE0DLE4</accession>
<organism evidence="6 7">
    <name type="scientific">Lepraria neglecta</name>
    <dbReference type="NCBI Taxonomy" id="209136"/>
    <lineage>
        <taxon>Eukaryota</taxon>
        <taxon>Fungi</taxon>
        <taxon>Dikarya</taxon>
        <taxon>Ascomycota</taxon>
        <taxon>Pezizomycotina</taxon>
        <taxon>Lecanoromycetes</taxon>
        <taxon>OSLEUM clade</taxon>
        <taxon>Lecanoromycetidae</taxon>
        <taxon>Lecanorales</taxon>
        <taxon>Lecanorineae</taxon>
        <taxon>Stereocaulaceae</taxon>
        <taxon>Lepraria</taxon>
    </lineage>
</organism>
<keyword evidence="1 4" id="KW-0812">Transmembrane</keyword>
<evidence type="ECO:0000313" key="6">
    <source>
        <dbReference type="EMBL" id="KAK3174224.1"/>
    </source>
</evidence>
<feature type="region of interest" description="Disordered" evidence="5">
    <location>
        <begin position="1"/>
        <end position="25"/>
    </location>
</feature>
<evidence type="ECO:0000256" key="1">
    <source>
        <dbReference type="ARBA" id="ARBA00022692"/>
    </source>
</evidence>
<keyword evidence="2 4" id="KW-1133">Transmembrane helix</keyword>
<feature type="compositionally biased region" description="Pro residues" evidence="5">
    <location>
        <begin position="8"/>
        <end position="19"/>
    </location>
</feature>
<feature type="transmembrane region" description="Helical" evidence="4">
    <location>
        <begin position="31"/>
        <end position="48"/>
    </location>
</feature>
<dbReference type="PANTHER" id="PTHR39136:SF1">
    <property type="entry name" value="ALTERED INHERITANCE OF MITOCHONDRIA PROTEIN 11"/>
    <property type="match status" value="1"/>
</dbReference>
<evidence type="ECO:0000256" key="2">
    <source>
        <dbReference type="ARBA" id="ARBA00022989"/>
    </source>
</evidence>